<sequence>MMAEESQLKQIVGLIREGRCHLLQAELLKVGESGAALKRKHLGRSGDTLLHYAARHGHLGVLAYLVETLGLDPELVNNDYKRPLHEAAAMGHRDCLLYLLGKGVQRDCLKKADWTPLMMACTRKNLELIKDLVEHGANPLLKNKDGWNSFHIASREGDPQVLRYLLSVSPDIWKTESKIKRTPLHTAAMHGCLQAVEVLLERCQYDADSRDSCGVTPFMDAIQHGHMNVARLLLQKHQACYTAVDKLGAQPLHRAAVTAQDEAIRFLVSDLGINVNARATDICLTALHYAAKEGHTGTVLTLLSLGADLNAKDGKGRSALHMACAGQHGTCIQILLQAGLEDSFDSAGTLAQNLIKKGEVLQIFKDFAGVL</sequence>
<dbReference type="InterPro" id="IPR036770">
    <property type="entry name" value="Ankyrin_rpt-contain_sf"/>
</dbReference>
<feature type="repeat" description="ANK" evidence="10">
    <location>
        <begin position="285"/>
        <end position="314"/>
    </location>
</feature>
<dbReference type="GO" id="GO:0005737">
    <property type="term" value="C:cytoplasm"/>
    <property type="evidence" value="ECO:0007669"/>
    <property type="project" value="UniProtKB-SubCell"/>
</dbReference>
<dbReference type="RefSeq" id="XP_030072663.1">
    <property type="nucleotide sequence ID" value="XM_030216803.1"/>
</dbReference>
<dbReference type="InterPro" id="IPR050889">
    <property type="entry name" value="Dendritic_Spine_Reg/Scaffold"/>
</dbReference>
<evidence type="ECO:0000313" key="12">
    <source>
        <dbReference type="RefSeq" id="XP_030072663.1"/>
    </source>
</evidence>
<keyword evidence="4" id="KW-0677">Repeat</keyword>
<dbReference type="Pfam" id="PF13637">
    <property type="entry name" value="Ank_4"/>
    <property type="match status" value="1"/>
</dbReference>
<keyword evidence="11" id="KW-1185">Reference proteome</keyword>
<dbReference type="Pfam" id="PF12796">
    <property type="entry name" value="Ank_2"/>
    <property type="match status" value="3"/>
</dbReference>
<dbReference type="PANTHER" id="PTHR24166">
    <property type="entry name" value="ROLLING PEBBLES, ISOFORM B"/>
    <property type="match status" value="1"/>
</dbReference>
<dbReference type="FunCoup" id="A0A6P7Z5F6">
    <property type="interactions" value="2624"/>
</dbReference>
<evidence type="ECO:0000313" key="11">
    <source>
        <dbReference type="Proteomes" id="UP000515156"/>
    </source>
</evidence>
<dbReference type="Gene3D" id="1.25.40.20">
    <property type="entry name" value="Ankyrin repeat-containing domain"/>
    <property type="match status" value="1"/>
</dbReference>
<dbReference type="Proteomes" id="UP000515156">
    <property type="component" value="Chromosome 10"/>
</dbReference>
<comment type="subunit">
    <text evidence="8">Interacts with AARS; the interaction is direct.</text>
</comment>
<evidence type="ECO:0000256" key="6">
    <source>
        <dbReference type="ARBA" id="ARBA00023242"/>
    </source>
</evidence>
<accession>A0A6P7Z5F6</accession>
<dbReference type="PRINTS" id="PR01415">
    <property type="entry name" value="ANKYRIN"/>
</dbReference>
<comment type="subcellular location">
    <subcellularLocation>
        <location evidence="2">Cytoplasm</location>
    </subcellularLocation>
    <subcellularLocation>
        <location evidence="1">Nucleus</location>
    </subcellularLocation>
</comment>
<dbReference type="FunFam" id="1.25.40.20:FF:000336">
    <property type="entry name" value="Ankyrin repeat domain-containing protein 16"/>
    <property type="match status" value="1"/>
</dbReference>
<keyword evidence="6" id="KW-0539">Nucleus</keyword>
<dbReference type="InterPro" id="IPR002110">
    <property type="entry name" value="Ankyrin_rpt"/>
</dbReference>
<feature type="repeat" description="ANK" evidence="10">
    <location>
        <begin position="145"/>
        <end position="177"/>
    </location>
</feature>
<evidence type="ECO:0000256" key="10">
    <source>
        <dbReference type="PROSITE-ProRule" id="PRU00023"/>
    </source>
</evidence>
<dbReference type="OrthoDB" id="4772757at2759"/>
<evidence type="ECO:0000256" key="8">
    <source>
        <dbReference type="ARBA" id="ARBA00062703"/>
    </source>
</evidence>
<dbReference type="AlphaFoldDB" id="A0A6P7Z5F6"/>
<dbReference type="SUPFAM" id="SSF48403">
    <property type="entry name" value="Ankyrin repeat"/>
    <property type="match status" value="1"/>
</dbReference>
<dbReference type="PROSITE" id="PS50088">
    <property type="entry name" value="ANK_REPEAT"/>
    <property type="match status" value="5"/>
</dbReference>
<name>A0A6P7Z5F6_9AMPH</name>
<comment type="function">
    <text evidence="7">Required to prevent the misactivation of serine (Ser) with tRNA(Ala) by promoting the hydrolysis of Ser-mischarged tRNA(Ala), thereby playing a role in translational fidelity. Binds directly to the catalytic domain of AARS/AlaRS and captures Ser that is misactivated by AARS/AlaRS, preventing the charging of Ser adenylates to tRNA(Ala) and precluding Ser misincorporation in nascent peptides.</text>
</comment>
<evidence type="ECO:0000256" key="7">
    <source>
        <dbReference type="ARBA" id="ARBA00053725"/>
    </source>
</evidence>
<dbReference type="GeneID" id="115479071"/>
<dbReference type="CTD" id="54522"/>
<evidence type="ECO:0000256" key="5">
    <source>
        <dbReference type="ARBA" id="ARBA00023043"/>
    </source>
</evidence>
<dbReference type="KEGG" id="muo:115479071"/>
<feature type="repeat" description="ANK" evidence="10">
    <location>
        <begin position="45"/>
        <end position="78"/>
    </location>
</feature>
<proteinExistence type="predicted"/>
<dbReference type="PANTHER" id="PTHR24166:SF48">
    <property type="entry name" value="PROTEIN VAPYRIN"/>
    <property type="match status" value="1"/>
</dbReference>
<evidence type="ECO:0000256" key="2">
    <source>
        <dbReference type="ARBA" id="ARBA00004496"/>
    </source>
</evidence>
<evidence type="ECO:0000256" key="4">
    <source>
        <dbReference type="ARBA" id="ARBA00022737"/>
    </source>
</evidence>
<protein>
    <recommendedName>
        <fullName evidence="9">Ankyrin repeat domain-containing protein 16</fullName>
    </recommendedName>
</protein>
<gene>
    <name evidence="12" type="primary">ANKRD16</name>
</gene>
<dbReference type="SMART" id="SM00248">
    <property type="entry name" value="ANK"/>
    <property type="match status" value="9"/>
</dbReference>
<dbReference type="InParanoid" id="A0A6P7Z5F6"/>
<keyword evidence="3" id="KW-0963">Cytoplasm</keyword>
<feature type="repeat" description="ANK" evidence="10">
    <location>
        <begin position="315"/>
        <end position="347"/>
    </location>
</feature>
<feature type="repeat" description="ANK" evidence="10">
    <location>
        <begin position="112"/>
        <end position="144"/>
    </location>
</feature>
<keyword evidence="5 10" id="KW-0040">ANK repeat</keyword>
<organism evidence="11 12">
    <name type="scientific">Microcaecilia unicolor</name>
    <dbReference type="NCBI Taxonomy" id="1415580"/>
    <lineage>
        <taxon>Eukaryota</taxon>
        <taxon>Metazoa</taxon>
        <taxon>Chordata</taxon>
        <taxon>Craniata</taxon>
        <taxon>Vertebrata</taxon>
        <taxon>Euteleostomi</taxon>
        <taxon>Amphibia</taxon>
        <taxon>Gymnophiona</taxon>
        <taxon>Siphonopidae</taxon>
        <taxon>Microcaecilia</taxon>
    </lineage>
</organism>
<evidence type="ECO:0000256" key="9">
    <source>
        <dbReference type="ARBA" id="ARBA00067264"/>
    </source>
</evidence>
<reference evidence="12" key="1">
    <citation type="submission" date="2025-08" db="UniProtKB">
        <authorList>
            <consortium name="RefSeq"/>
        </authorList>
    </citation>
    <scope>IDENTIFICATION</scope>
</reference>
<evidence type="ECO:0000256" key="3">
    <source>
        <dbReference type="ARBA" id="ARBA00022490"/>
    </source>
</evidence>
<dbReference type="PROSITE" id="PS50297">
    <property type="entry name" value="ANK_REP_REGION"/>
    <property type="match status" value="5"/>
</dbReference>
<dbReference type="GO" id="GO:0005634">
    <property type="term" value="C:nucleus"/>
    <property type="evidence" value="ECO:0007669"/>
    <property type="project" value="UniProtKB-SubCell"/>
</dbReference>
<evidence type="ECO:0000256" key="1">
    <source>
        <dbReference type="ARBA" id="ARBA00004123"/>
    </source>
</evidence>